<keyword evidence="1 5" id="KW-1277">Toxin-antitoxin system</keyword>
<evidence type="ECO:0000256" key="4">
    <source>
        <dbReference type="ARBA" id="ARBA00022801"/>
    </source>
</evidence>
<evidence type="ECO:0000256" key="5">
    <source>
        <dbReference type="HAMAP-Rule" id="MF_00265"/>
    </source>
</evidence>
<keyword evidence="4 5" id="KW-0378">Hydrolase</keyword>
<dbReference type="SUPFAM" id="SSF88723">
    <property type="entry name" value="PIN domain-like"/>
    <property type="match status" value="1"/>
</dbReference>
<evidence type="ECO:0000313" key="8">
    <source>
        <dbReference type="Proteomes" id="UP000316781"/>
    </source>
</evidence>
<dbReference type="RefSeq" id="WP_142862614.1">
    <property type="nucleotide sequence ID" value="NZ_VJMF01000033.1"/>
</dbReference>
<reference evidence="7 8" key="1">
    <citation type="submission" date="2019-07" db="EMBL/GenBank/DDBJ databases">
        <title>Ln-dependent methylotrophs.</title>
        <authorList>
            <person name="Tani A."/>
        </authorList>
    </citation>
    <scope>NUCLEOTIDE SEQUENCE [LARGE SCALE GENOMIC DNA]</scope>
    <source>
        <strain evidence="7 8">SM89A</strain>
    </source>
</reference>
<dbReference type="InterPro" id="IPR002716">
    <property type="entry name" value="PIN_dom"/>
</dbReference>
<dbReference type="GO" id="GO:0000287">
    <property type="term" value="F:magnesium ion binding"/>
    <property type="evidence" value="ECO:0007669"/>
    <property type="project" value="UniProtKB-UniRule"/>
</dbReference>
<keyword evidence="5" id="KW-0800">Toxin</keyword>
<name>A0A549SZX4_METSR</name>
<comment type="cofactor">
    <cofactor evidence="5">
        <name>Mg(2+)</name>
        <dbReference type="ChEBI" id="CHEBI:18420"/>
    </cofactor>
</comment>
<evidence type="ECO:0000259" key="6">
    <source>
        <dbReference type="Pfam" id="PF01850"/>
    </source>
</evidence>
<proteinExistence type="inferred from homology"/>
<comment type="similarity">
    <text evidence="5">Belongs to the PINc/VapC protein family.</text>
</comment>
<feature type="binding site" evidence="5">
    <location>
        <position position="105"/>
    </location>
    <ligand>
        <name>Mg(2+)</name>
        <dbReference type="ChEBI" id="CHEBI:18420"/>
    </ligand>
</feature>
<dbReference type="GO" id="GO:0004540">
    <property type="term" value="F:RNA nuclease activity"/>
    <property type="evidence" value="ECO:0007669"/>
    <property type="project" value="InterPro"/>
</dbReference>
<dbReference type="InterPro" id="IPR022907">
    <property type="entry name" value="VapC_family"/>
</dbReference>
<keyword evidence="5" id="KW-0460">Magnesium</keyword>
<evidence type="ECO:0000256" key="1">
    <source>
        <dbReference type="ARBA" id="ARBA00022649"/>
    </source>
</evidence>
<evidence type="ECO:0000256" key="3">
    <source>
        <dbReference type="ARBA" id="ARBA00022723"/>
    </source>
</evidence>
<evidence type="ECO:0000256" key="2">
    <source>
        <dbReference type="ARBA" id="ARBA00022722"/>
    </source>
</evidence>
<comment type="caution">
    <text evidence="7">The sequence shown here is derived from an EMBL/GenBank/DDBJ whole genome shotgun (WGS) entry which is preliminary data.</text>
</comment>
<keyword evidence="3 5" id="KW-0479">Metal-binding</keyword>
<keyword evidence="2 5" id="KW-0540">Nuclease</keyword>
<organism evidence="7 8">
    <name type="scientific">Methylosinus sporium</name>
    <dbReference type="NCBI Taxonomy" id="428"/>
    <lineage>
        <taxon>Bacteria</taxon>
        <taxon>Pseudomonadati</taxon>
        <taxon>Pseudomonadota</taxon>
        <taxon>Alphaproteobacteria</taxon>
        <taxon>Hyphomicrobiales</taxon>
        <taxon>Methylocystaceae</taxon>
        <taxon>Methylosinus</taxon>
    </lineage>
</organism>
<accession>A0A549SZX4</accession>
<dbReference type="EC" id="3.1.-.-" evidence="5"/>
<dbReference type="Gene3D" id="3.40.50.1010">
    <property type="entry name" value="5'-nuclease"/>
    <property type="match status" value="1"/>
</dbReference>
<dbReference type="EMBL" id="VJMF01000033">
    <property type="protein sequence ID" value="TRL35179.1"/>
    <property type="molecule type" value="Genomic_DNA"/>
</dbReference>
<feature type="domain" description="PIN" evidence="6">
    <location>
        <begin position="4"/>
        <end position="130"/>
    </location>
</feature>
<protein>
    <recommendedName>
        <fullName evidence="5">Ribonuclease VapC</fullName>
        <shortName evidence="5">RNase VapC</shortName>
        <ecNumber evidence="5">3.1.-.-</ecNumber>
    </recommendedName>
    <alternativeName>
        <fullName evidence="5">Toxin VapC</fullName>
    </alternativeName>
</protein>
<gene>
    <name evidence="5" type="primary">vapC</name>
    <name evidence="7" type="ORF">FM996_08330</name>
</gene>
<comment type="function">
    <text evidence="5">Toxic component of a toxin-antitoxin (TA) system. An RNase.</text>
</comment>
<dbReference type="Proteomes" id="UP000316781">
    <property type="component" value="Unassembled WGS sequence"/>
</dbReference>
<dbReference type="HAMAP" id="MF_00265">
    <property type="entry name" value="VapC_Nob1"/>
    <property type="match status" value="1"/>
</dbReference>
<dbReference type="InterPro" id="IPR029060">
    <property type="entry name" value="PIN-like_dom_sf"/>
</dbReference>
<dbReference type="CDD" id="cd09874">
    <property type="entry name" value="PIN_MT3492-like"/>
    <property type="match status" value="1"/>
</dbReference>
<dbReference type="GO" id="GO:0090729">
    <property type="term" value="F:toxin activity"/>
    <property type="evidence" value="ECO:0007669"/>
    <property type="project" value="UniProtKB-KW"/>
</dbReference>
<evidence type="ECO:0000313" key="7">
    <source>
        <dbReference type="EMBL" id="TRL35179.1"/>
    </source>
</evidence>
<dbReference type="AlphaFoldDB" id="A0A549SZX4"/>
<feature type="binding site" evidence="5">
    <location>
        <position position="6"/>
    </location>
    <ligand>
        <name>Mg(2+)</name>
        <dbReference type="ChEBI" id="CHEBI:18420"/>
    </ligand>
</feature>
<dbReference type="Pfam" id="PF01850">
    <property type="entry name" value="PIN"/>
    <property type="match status" value="1"/>
</dbReference>
<sequence length="140" mass="15069">MTLYLDTSLLVAALTREAETDRVHSWLGEQTDELAISDWVATEFSSALSIKLRNRQIGLPQRAEALAEFARLASASFLLLPIAPLHFRTAAHFCGLHALGLRAGDALHLALCAYHGAKLCTLDRRLAEAAPALGVAVLAP</sequence>
<dbReference type="GO" id="GO:0016787">
    <property type="term" value="F:hydrolase activity"/>
    <property type="evidence" value="ECO:0007669"/>
    <property type="project" value="UniProtKB-KW"/>
</dbReference>